<evidence type="ECO:0000313" key="3">
    <source>
        <dbReference type="Proteomes" id="UP000765509"/>
    </source>
</evidence>
<sequence>MVRTKPDSANHQNDLDDDETTIPPLDIMVKTRPNKEHHEDNYTQRKHKGKLTQIQKQHIHNSKEISSHLGHSKTAYRNFSTISIDKKSANASWLKLPSVNTLPHSYVLVDERKNQSLPVIIY</sequence>
<dbReference type="EMBL" id="AVOT02018815">
    <property type="protein sequence ID" value="MBW0505974.1"/>
    <property type="molecule type" value="Genomic_DNA"/>
</dbReference>
<reference evidence="2" key="1">
    <citation type="submission" date="2021-03" db="EMBL/GenBank/DDBJ databases">
        <title>Draft genome sequence of rust myrtle Austropuccinia psidii MF-1, a brazilian biotype.</title>
        <authorList>
            <person name="Quecine M.C."/>
            <person name="Pachon D.M.R."/>
            <person name="Bonatelli M.L."/>
            <person name="Correr F.H."/>
            <person name="Franceschini L.M."/>
            <person name="Leite T.F."/>
            <person name="Margarido G.R.A."/>
            <person name="Almeida C.A."/>
            <person name="Ferrarezi J.A."/>
            <person name="Labate C.A."/>
        </authorList>
    </citation>
    <scope>NUCLEOTIDE SEQUENCE</scope>
    <source>
        <strain evidence="2">MF-1</strain>
    </source>
</reference>
<accession>A0A9Q3HKL0</accession>
<organism evidence="2 3">
    <name type="scientific">Austropuccinia psidii MF-1</name>
    <dbReference type="NCBI Taxonomy" id="1389203"/>
    <lineage>
        <taxon>Eukaryota</taxon>
        <taxon>Fungi</taxon>
        <taxon>Dikarya</taxon>
        <taxon>Basidiomycota</taxon>
        <taxon>Pucciniomycotina</taxon>
        <taxon>Pucciniomycetes</taxon>
        <taxon>Pucciniales</taxon>
        <taxon>Sphaerophragmiaceae</taxon>
        <taxon>Austropuccinia</taxon>
    </lineage>
</organism>
<keyword evidence="3" id="KW-1185">Reference proteome</keyword>
<proteinExistence type="predicted"/>
<evidence type="ECO:0000256" key="1">
    <source>
        <dbReference type="SAM" id="MobiDB-lite"/>
    </source>
</evidence>
<dbReference type="AlphaFoldDB" id="A0A9Q3HKL0"/>
<evidence type="ECO:0000313" key="2">
    <source>
        <dbReference type="EMBL" id="MBW0505974.1"/>
    </source>
</evidence>
<protein>
    <submittedName>
        <fullName evidence="2">Uncharacterized protein</fullName>
    </submittedName>
</protein>
<comment type="caution">
    <text evidence="2">The sequence shown here is derived from an EMBL/GenBank/DDBJ whole genome shotgun (WGS) entry which is preliminary data.</text>
</comment>
<dbReference type="Proteomes" id="UP000765509">
    <property type="component" value="Unassembled WGS sequence"/>
</dbReference>
<name>A0A9Q3HKL0_9BASI</name>
<feature type="compositionally biased region" description="Basic and acidic residues" evidence="1">
    <location>
        <begin position="33"/>
        <end position="43"/>
    </location>
</feature>
<gene>
    <name evidence="2" type="ORF">O181_045689</name>
</gene>
<feature type="region of interest" description="Disordered" evidence="1">
    <location>
        <begin position="30"/>
        <end position="49"/>
    </location>
</feature>
<feature type="region of interest" description="Disordered" evidence="1">
    <location>
        <begin position="1"/>
        <end position="24"/>
    </location>
</feature>